<dbReference type="InterPro" id="IPR003675">
    <property type="entry name" value="Rce1/LyrA-like_dom"/>
</dbReference>
<evidence type="ECO:0000256" key="1">
    <source>
        <dbReference type="SAM" id="Phobius"/>
    </source>
</evidence>
<evidence type="ECO:0000313" key="4">
    <source>
        <dbReference type="Proteomes" id="UP000198598"/>
    </source>
</evidence>
<feature type="transmembrane region" description="Helical" evidence="1">
    <location>
        <begin position="159"/>
        <end position="177"/>
    </location>
</feature>
<dbReference type="OrthoDB" id="9777755at2"/>
<accession>A0A1I2I0C4</accession>
<keyword evidence="1" id="KW-1133">Transmembrane helix</keyword>
<keyword evidence="1" id="KW-0812">Transmembrane</keyword>
<keyword evidence="4" id="KW-1185">Reference proteome</keyword>
<proteinExistence type="predicted"/>
<keyword evidence="3" id="KW-0378">Hydrolase</keyword>
<name>A0A1I2I0C4_9BACT</name>
<reference evidence="3 4" key="1">
    <citation type="submission" date="2016-10" db="EMBL/GenBank/DDBJ databases">
        <authorList>
            <person name="de Groot N.N."/>
        </authorList>
    </citation>
    <scope>NUCLEOTIDE SEQUENCE [LARGE SCALE GENOMIC DNA]</scope>
    <source>
        <strain evidence="3 4">DSM 26130</strain>
    </source>
</reference>
<feature type="domain" description="CAAX prenyl protease 2/Lysostaphin resistance protein A-like" evidence="2">
    <location>
        <begin position="162"/>
        <end position="217"/>
    </location>
</feature>
<feature type="transmembrane region" description="Helical" evidence="1">
    <location>
        <begin position="21"/>
        <end position="39"/>
    </location>
</feature>
<keyword evidence="3" id="KW-0645">Protease</keyword>
<dbReference type="AlphaFoldDB" id="A0A1I2I0C4"/>
<evidence type="ECO:0000259" key="2">
    <source>
        <dbReference type="Pfam" id="PF02517"/>
    </source>
</evidence>
<feature type="transmembrane region" description="Helical" evidence="1">
    <location>
        <begin position="98"/>
        <end position="117"/>
    </location>
</feature>
<sequence length="220" mass="24944">MKATIDAPQRPLIKPLTLPLALVYFGLSALTFRLCVYQLMPFLRHAGVSPYWAFISSYSLALTALMGATGLALHQDGYPLTRTTFQDRLCFQSLPPKAWGWTIGLFLLGFLLTGLLIPTAQAIARVAVFRPPAFLPDVLNPLTPKTASLTQFMGVSLAGQWWLLISYALFLLVFNLLGEELWFRGYLLPRQQLVYGRWSWLVHGLLWTLFHLPIYPWYVV</sequence>
<dbReference type="EMBL" id="FOLQ01000052">
    <property type="protein sequence ID" value="SFF35148.1"/>
    <property type="molecule type" value="Genomic_DNA"/>
</dbReference>
<dbReference type="Pfam" id="PF02517">
    <property type="entry name" value="Rce1-like"/>
    <property type="match status" value="1"/>
</dbReference>
<dbReference type="GO" id="GO:0006508">
    <property type="term" value="P:proteolysis"/>
    <property type="evidence" value="ECO:0007669"/>
    <property type="project" value="UniProtKB-KW"/>
</dbReference>
<organism evidence="3 4">
    <name type="scientific">Spirosoma endophyticum</name>
    <dbReference type="NCBI Taxonomy" id="662367"/>
    <lineage>
        <taxon>Bacteria</taxon>
        <taxon>Pseudomonadati</taxon>
        <taxon>Bacteroidota</taxon>
        <taxon>Cytophagia</taxon>
        <taxon>Cytophagales</taxon>
        <taxon>Cytophagaceae</taxon>
        <taxon>Spirosoma</taxon>
    </lineage>
</organism>
<evidence type="ECO:0000313" key="3">
    <source>
        <dbReference type="EMBL" id="SFF35148.1"/>
    </source>
</evidence>
<protein>
    <submittedName>
        <fullName evidence="3">CAAX protease self-immunity</fullName>
    </submittedName>
</protein>
<keyword evidence="1" id="KW-0472">Membrane</keyword>
<dbReference type="RefSeq" id="WP_093835265.1">
    <property type="nucleotide sequence ID" value="NZ_FOLQ01000052.1"/>
</dbReference>
<dbReference type="GO" id="GO:0004175">
    <property type="term" value="F:endopeptidase activity"/>
    <property type="evidence" value="ECO:0007669"/>
    <property type="project" value="UniProtKB-ARBA"/>
</dbReference>
<gene>
    <name evidence="3" type="ORF">SAMN05216167_1527</name>
</gene>
<dbReference type="Proteomes" id="UP000198598">
    <property type="component" value="Unassembled WGS sequence"/>
</dbReference>
<dbReference type="STRING" id="662367.SAMN05216167_1527"/>
<feature type="transmembrane region" description="Helical" evidence="1">
    <location>
        <begin position="51"/>
        <end position="73"/>
    </location>
</feature>
<feature type="transmembrane region" description="Helical" evidence="1">
    <location>
        <begin position="198"/>
        <end position="218"/>
    </location>
</feature>
<dbReference type="GO" id="GO:0080120">
    <property type="term" value="P:CAAX-box protein maturation"/>
    <property type="evidence" value="ECO:0007669"/>
    <property type="project" value="UniProtKB-ARBA"/>
</dbReference>